<dbReference type="RefSeq" id="WP_217943878.1">
    <property type="nucleotide sequence ID" value="NZ_JAHTGR010000010.1"/>
</dbReference>
<keyword evidence="4" id="KW-0732">Signal</keyword>
<dbReference type="PROSITE" id="PS51007">
    <property type="entry name" value="CYTC"/>
    <property type="match status" value="1"/>
</dbReference>
<dbReference type="GO" id="GO:0046872">
    <property type="term" value="F:metal ion binding"/>
    <property type="evidence" value="ECO:0007669"/>
    <property type="project" value="UniProtKB-KW"/>
</dbReference>
<dbReference type="PIRSF" id="PIRSF000005">
    <property type="entry name" value="Cytochrome_c4"/>
    <property type="match status" value="1"/>
</dbReference>
<dbReference type="InterPro" id="IPR024167">
    <property type="entry name" value="Cytochrome_c4-like"/>
</dbReference>
<dbReference type="AlphaFoldDB" id="A0AA41H9H5"/>
<evidence type="ECO:0000256" key="3">
    <source>
        <dbReference type="PROSITE-ProRule" id="PRU00433"/>
    </source>
</evidence>
<dbReference type="PANTHER" id="PTHR33751">
    <property type="entry name" value="CBB3-TYPE CYTOCHROME C OXIDASE SUBUNIT FIXP"/>
    <property type="match status" value="1"/>
</dbReference>
<dbReference type="EMBL" id="JAHTGR010000010">
    <property type="protein sequence ID" value="MBV6323190.1"/>
    <property type="molecule type" value="Genomic_DNA"/>
</dbReference>
<protein>
    <submittedName>
        <fullName evidence="6">C-type cytochrome</fullName>
    </submittedName>
    <submittedName>
        <fullName evidence="7">Cytochrome c553</fullName>
    </submittedName>
</protein>
<gene>
    <name evidence="6" type="ORF">KVP70_19845</name>
    <name evidence="7" type="ORF">L1274_003754</name>
</gene>
<comment type="caution">
    <text evidence="6">The sequence shown here is derived from an EMBL/GenBank/DDBJ whole genome shotgun (WGS) entry which is preliminary data.</text>
</comment>
<dbReference type="GO" id="GO:0009055">
    <property type="term" value="F:electron transfer activity"/>
    <property type="evidence" value="ECO:0007669"/>
    <property type="project" value="InterPro"/>
</dbReference>
<keyword evidence="3" id="KW-0349">Heme</keyword>
<dbReference type="InterPro" id="IPR009056">
    <property type="entry name" value="Cyt_c-like_dom"/>
</dbReference>
<dbReference type="PANTHER" id="PTHR33751:SF11">
    <property type="entry name" value="BLL4483 PROTEIN"/>
    <property type="match status" value="1"/>
</dbReference>
<dbReference type="Pfam" id="PF00034">
    <property type="entry name" value="Cytochrom_C"/>
    <property type="match status" value="1"/>
</dbReference>
<proteinExistence type="predicted"/>
<sequence length="240" mass="25080">MSTSYVVRACAALALAGCALPSLAAAPATLPDTLEQRVAACTACHAVKERGDAFFPRIAGKPAGYLYNQLVNFREGRRHYPMMTYMVDHLPDAYLREIADYYAQQHPPYPPAQAGSGASASEAALARGQALVRHGDPARKIPACVACHGNALTGVAPAIPGLIGLPSDYVNAQFGAWKNKVRRAAAPDCMAEIANRLSETDIAAVSGWLSKQTPDAAARPGAADSIAMPLPLSCGSVPAP</sequence>
<dbReference type="Proteomes" id="UP001155901">
    <property type="component" value="Unassembled WGS sequence"/>
</dbReference>
<dbReference type="Proteomes" id="UP001162889">
    <property type="component" value="Unassembled WGS sequence"/>
</dbReference>
<accession>A0AA41H9H5</accession>
<evidence type="ECO:0000256" key="4">
    <source>
        <dbReference type="SAM" id="SignalP"/>
    </source>
</evidence>
<name>A0AA41H9H5_9BURK</name>
<evidence type="ECO:0000313" key="8">
    <source>
        <dbReference type="Proteomes" id="UP001155901"/>
    </source>
</evidence>
<evidence type="ECO:0000313" key="7">
    <source>
        <dbReference type="EMBL" id="MCP2010022.1"/>
    </source>
</evidence>
<evidence type="ECO:0000256" key="1">
    <source>
        <dbReference type="ARBA" id="ARBA00022723"/>
    </source>
</evidence>
<feature type="chain" id="PRO_5041393644" evidence="4">
    <location>
        <begin position="25"/>
        <end position="240"/>
    </location>
</feature>
<dbReference type="GO" id="GO:0020037">
    <property type="term" value="F:heme binding"/>
    <property type="evidence" value="ECO:0007669"/>
    <property type="project" value="InterPro"/>
</dbReference>
<evidence type="ECO:0000313" key="6">
    <source>
        <dbReference type="EMBL" id="MBV6323190.1"/>
    </source>
</evidence>
<feature type="domain" description="Cytochrome c" evidence="5">
    <location>
        <begin position="123"/>
        <end position="213"/>
    </location>
</feature>
<feature type="signal peptide" evidence="4">
    <location>
        <begin position="1"/>
        <end position="24"/>
    </location>
</feature>
<evidence type="ECO:0000256" key="2">
    <source>
        <dbReference type="ARBA" id="ARBA00023004"/>
    </source>
</evidence>
<keyword evidence="1 3" id="KW-0479">Metal-binding</keyword>
<organism evidence="6 8">
    <name type="scientific">Duganella violaceipulchra</name>
    <dbReference type="NCBI Taxonomy" id="2849652"/>
    <lineage>
        <taxon>Bacteria</taxon>
        <taxon>Pseudomonadati</taxon>
        <taxon>Pseudomonadota</taxon>
        <taxon>Betaproteobacteria</taxon>
        <taxon>Burkholderiales</taxon>
        <taxon>Oxalobacteraceae</taxon>
        <taxon>Telluria group</taxon>
        <taxon>Duganella</taxon>
    </lineage>
</organism>
<keyword evidence="2 3" id="KW-0408">Iron</keyword>
<reference evidence="6" key="1">
    <citation type="submission" date="2021-07" db="EMBL/GenBank/DDBJ databases">
        <title>Characterization of violacein-producing bacteria and related species.</title>
        <authorList>
            <person name="Wilson H.S."/>
            <person name="De Leon M.E."/>
        </authorList>
    </citation>
    <scope>NUCLEOTIDE SEQUENCE</scope>
    <source>
        <strain evidence="6">HSC-15S17</strain>
    </source>
</reference>
<dbReference type="InterPro" id="IPR050597">
    <property type="entry name" value="Cytochrome_c_Oxidase_Subunit"/>
</dbReference>
<reference evidence="7" key="2">
    <citation type="submission" date="2022-03" db="EMBL/GenBank/DDBJ databases">
        <title>Genome Encyclopedia of Bacteria and Archaea VI: Functional Genomics of Type Strains.</title>
        <authorList>
            <person name="Whitman W."/>
        </authorList>
    </citation>
    <scope>NUCLEOTIDE SEQUENCE</scope>
    <source>
        <strain evidence="7">HSC-15S17</strain>
    </source>
</reference>
<evidence type="ECO:0000313" key="9">
    <source>
        <dbReference type="Proteomes" id="UP001162889"/>
    </source>
</evidence>
<dbReference type="EMBL" id="JALJZU010000007">
    <property type="protein sequence ID" value="MCP2010022.1"/>
    <property type="molecule type" value="Genomic_DNA"/>
</dbReference>
<keyword evidence="9" id="KW-1185">Reference proteome</keyword>
<evidence type="ECO:0000259" key="5">
    <source>
        <dbReference type="PROSITE" id="PS51007"/>
    </source>
</evidence>